<dbReference type="VEuPathDB" id="AmoebaDB:EIN_247620"/>
<dbReference type="GO" id="GO:0005524">
    <property type="term" value="F:ATP binding"/>
    <property type="evidence" value="ECO:0007669"/>
    <property type="project" value="UniProtKB-KW"/>
</dbReference>
<proteinExistence type="predicted"/>
<name>A0A0A1UEC5_ENTIV</name>
<evidence type="ECO:0000256" key="4">
    <source>
        <dbReference type="ARBA" id="ARBA00022840"/>
    </source>
</evidence>
<protein>
    <submittedName>
        <fullName evidence="10">HELICc2 domain containing protein</fullName>
    </submittedName>
</protein>
<evidence type="ECO:0000313" key="11">
    <source>
        <dbReference type="Proteomes" id="UP000014680"/>
    </source>
</evidence>
<evidence type="ECO:0000259" key="9">
    <source>
        <dbReference type="SMART" id="SM00491"/>
    </source>
</evidence>
<feature type="region of interest" description="Disordered" evidence="8">
    <location>
        <begin position="245"/>
        <end position="266"/>
    </location>
</feature>
<feature type="region of interest" description="Disordered" evidence="8">
    <location>
        <begin position="324"/>
        <end position="350"/>
    </location>
</feature>
<evidence type="ECO:0000256" key="5">
    <source>
        <dbReference type="ARBA" id="ARBA00023004"/>
    </source>
</evidence>
<dbReference type="PANTHER" id="PTHR11472">
    <property type="entry name" value="DNA REPAIR DEAD HELICASE RAD3/XP-D SUBFAMILY MEMBER"/>
    <property type="match status" value="1"/>
</dbReference>
<feature type="non-terminal residue" evidence="10">
    <location>
        <position position="1"/>
    </location>
</feature>
<dbReference type="EMBL" id="KB206169">
    <property type="protein sequence ID" value="ELP94838.1"/>
    <property type="molecule type" value="Genomic_DNA"/>
</dbReference>
<dbReference type="GO" id="GO:0046872">
    <property type="term" value="F:metal ion binding"/>
    <property type="evidence" value="ECO:0007669"/>
    <property type="project" value="UniProtKB-KW"/>
</dbReference>
<keyword evidence="11" id="KW-1185">Reference proteome</keyword>
<sequence>NDEKMVEKCGEAIFEILQKSPGGGLVFFSSYKIMEKIHKLWECRKTLNELRKHKTVFIEQKRRKDFLRDFEEYKKCANQGAVFLGVFRGKLSEGIDFGDNLARVVIIVGIPYPNLGDLNVKMKKQYNNAVVQQEGKGVDGNQWYAIQAMRAVNQAVGRVIRHKNDFGAIMLLDMRYNRPNNRKMMSGWIQKEIQNGKEGWNLELEKFFKGMGEQFKDVGDDTAMEEKKEESKDFENFGGEKVEPIEKEEDTEKKKKCNRKKTTTKKRSKVFNNGGDVFSNELILKAKQKQLQQEIKMAVKRIRIGQIEDTAPINAIPPKVEEFESTLHDKDGKNDIGEKAKEGKGNTENVDLKDTLKSGAKRVEVIADWMDWDENDIMLMTPTFERAKPVERVEKSKTIKTEGAENNTQNNQMEEEWESNGMSDLSGLDLNKLSFVKPSECKSKKVEQHMGNTKDNAVEISSTESSDEFVDVREYQTNVVKRSI</sequence>
<dbReference type="GO" id="GO:0016818">
    <property type="term" value="F:hydrolase activity, acting on acid anhydrides, in phosphorus-containing anhydrides"/>
    <property type="evidence" value="ECO:0007669"/>
    <property type="project" value="InterPro"/>
</dbReference>
<evidence type="ECO:0000256" key="1">
    <source>
        <dbReference type="ARBA" id="ARBA00022723"/>
    </source>
</evidence>
<reference evidence="10 11" key="1">
    <citation type="submission" date="2012-10" db="EMBL/GenBank/DDBJ databases">
        <authorList>
            <person name="Zafar N."/>
            <person name="Inman J."/>
            <person name="Hall N."/>
            <person name="Lorenzi H."/>
            <person name="Caler E."/>
        </authorList>
    </citation>
    <scope>NUCLEOTIDE SEQUENCE [LARGE SCALE GENOMIC DNA]</scope>
    <source>
        <strain evidence="10 11">IP1</strain>
    </source>
</reference>
<keyword evidence="5" id="KW-0408">Iron</keyword>
<dbReference type="InterPro" id="IPR045028">
    <property type="entry name" value="DinG/Rad3-like"/>
</dbReference>
<dbReference type="Gene3D" id="3.40.50.300">
    <property type="entry name" value="P-loop containing nucleotide triphosphate hydrolases"/>
    <property type="match status" value="1"/>
</dbReference>
<keyword evidence="7" id="KW-0539">Nucleus</keyword>
<dbReference type="PANTHER" id="PTHR11472:SF47">
    <property type="entry name" value="FANCONI ANEMIA GROUP J PROTEIN"/>
    <property type="match status" value="1"/>
</dbReference>
<feature type="region of interest" description="Disordered" evidence="8">
    <location>
        <begin position="398"/>
        <end position="424"/>
    </location>
</feature>
<keyword evidence="1" id="KW-0479">Metal-binding</keyword>
<dbReference type="SMART" id="SM00491">
    <property type="entry name" value="HELICc2"/>
    <property type="match status" value="1"/>
</dbReference>
<accession>A0A0A1UEC5</accession>
<dbReference type="GeneID" id="14894089"/>
<evidence type="ECO:0000256" key="6">
    <source>
        <dbReference type="ARBA" id="ARBA00023125"/>
    </source>
</evidence>
<keyword evidence="3" id="KW-0378">Hydrolase</keyword>
<dbReference type="GO" id="GO:0003677">
    <property type="term" value="F:DNA binding"/>
    <property type="evidence" value="ECO:0007669"/>
    <property type="project" value="UniProtKB-KW"/>
</dbReference>
<keyword evidence="6" id="KW-0238">DNA-binding</keyword>
<feature type="compositionally biased region" description="Polar residues" evidence="8">
    <location>
        <begin position="450"/>
        <end position="464"/>
    </location>
</feature>
<evidence type="ECO:0000313" key="10">
    <source>
        <dbReference type="EMBL" id="ELP94838.1"/>
    </source>
</evidence>
<dbReference type="FunFam" id="3.40.50.300:FF:001352">
    <property type="entry name" value="DNA repair helicase"/>
    <property type="match status" value="1"/>
</dbReference>
<dbReference type="GO" id="GO:1990918">
    <property type="term" value="P:double-strand break repair involved in meiotic recombination"/>
    <property type="evidence" value="ECO:0007669"/>
    <property type="project" value="TreeGrafter"/>
</dbReference>
<gene>
    <name evidence="10" type="ORF">EIN_247620</name>
</gene>
<feature type="domain" description="ATP-dependent helicase C-terminal" evidence="9">
    <location>
        <begin position="31"/>
        <end position="178"/>
    </location>
</feature>
<evidence type="ECO:0000256" key="7">
    <source>
        <dbReference type="ARBA" id="ARBA00023242"/>
    </source>
</evidence>
<dbReference type="CDD" id="cd18788">
    <property type="entry name" value="SF2_C_XPD"/>
    <property type="match status" value="1"/>
</dbReference>
<dbReference type="KEGG" id="eiv:EIN_247620"/>
<dbReference type="Proteomes" id="UP000014680">
    <property type="component" value="Unassembled WGS sequence"/>
</dbReference>
<dbReference type="GO" id="GO:0005634">
    <property type="term" value="C:nucleus"/>
    <property type="evidence" value="ECO:0007669"/>
    <property type="project" value="TreeGrafter"/>
</dbReference>
<evidence type="ECO:0000256" key="8">
    <source>
        <dbReference type="SAM" id="MobiDB-lite"/>
    </source>
</evidence>
<evidence type="ECO:0000256" key="2">
    <source>
        <dbReference type="ARBA" id="ARBA00022741"/>
    </source>
</evidence>
<feature type="compositionally biased region" description="Basic residues" evidence="8">
    <location>
        <begin position="254"/>
        <end position="266"/>
    </location>
</feature>
<keyword evidence="2" id="KW-0547">Nucleotide-binding</keyword>
<keyword evidence="4" id="KW-0067">ATP-binding</keyword>
<dbReference type="OrthoDB" id="19182at2759"/>
<dbReference type="GO" id="GO:0006289">
    <property type="term" value="P:nucleotide-excision repair"/>
    <property type="evidence" value="ECO:0007669"/>
    <property type="project" value="TreeGrafter"/>
</dbReference>
<dbReference type="SUPFAM" id="SSF52540">
    <property type="entry name" value="P-loop containing nucleoside triphosphate hydrolases"/>
    <property type="match status" value="1"/>
</dbReference>
<dbReference type="GO" id="GO:0003678">
    <property type="term" value="F:DNA helicase activity"/>
    <property type="evidence" value="ECO:0007669"/>
    <property type="project" value="TreeGrafter"/>
</dbReference>
<evidence type="ECO:0000256" key="3">
    <source>
        <dbReference type="ARBA" id="ARBA00022801"/>
    </source>
</evidence>
<dbReference type="InterPro" id="IPR006555">
    <property type="entry name" value="ATP-dep_Helicase_C"/>
</dbReference>
<organism evidence="10 11">
    <name type="scientific">Entamoeba invadens IP1</name>
    <dbReference type="NCBI Taxonomy" id="370355"/>
    <lineage>
        <taxon>Eukaryota</taxon>
        <taxon>Amoebozoa</taxon>
        <taxon>Evosea</taxon>
        <taxon>Archamoebae</taxon>
        <taxon>Mastigamoebida</taxon>
        <taxon>Entamoebidae</taxon>
        <taxon>Entamoeba</taxon>
    </lineage>
</organism>
<feature type="region of interest" description="Disordered" evidence="8">
    <location>
        <begin position="441"/>
        <end position="468"/>
    </location>
</feature>
<dbReference type="Pfam" id="PF13307">
    <property type="entry name" value="Helicase_C_2"/>
    <property type="match status" value="1"/>
</dbReference>
<dbReference type="AlphaFoldDB" id="A0A0A1UEC5"/>
<dbReference type="InterPro" id="IPR027417">
    <property type="entry name" value="P-loop_NTPase"/>
</dbReference>
<dbReference type="RefSeq" id="XP_004261609.1">
    <property type="nucleotide sequence ID" value="XM_004261561.1"/>
</dbReference>